<accession>A0ABW4A2S1</accession>
<evidence type="ECO:0000313" key="4">
    <source>
        <dbReference type="Proteomes" id="UP001597183"/>
    </source>
</evidence>
<dbReference type="SUPFAM" id="SSF55874">
    <property type="entry name" value="ATPase domain of HSP90 chaperone/DNA topoisomerase II/histidine kinase"/>
    <property type="match status" value="1"/>
</dbReference>
<dbReference type="Pfam" id="PF13581">
    <property type="entry name" value="HATPase_c_2"/>
    <property type="match status" value="1"/>
</dbReference>
<dbReference type="PANTHER" id="PTHR35526:SF3">
    <property type="entry name" value="ANTI-SIGMA-F FACTOR RSBW"/>
    <property type="match status" value="1"/>
</dbReference>
<comment type="caution">
    <text evidence="3">The sequence shown here is derived from an EMBL/GenBank/DDBJ whole genome shotgun (WGS) entry which is preliminary data.</text>
</comment>
<keyword evidence="3" id="KW-0547">Nucleotide-binding</keyword>
<dbReference type="RefSeq" id="WP_378078244.1">
    <property type="nucleotide sequence ID" value="NZ_JBHTMK010000005.1"/>
</dbReference>
<dbReference type="InterPro" id="IPR003594">
    <property type="entry name" value="HATPase_dom"/>
</dbReference>
<dbReference type="Gene3D" id="3.30.565.10">
    <property type="entry name" value="Histidine kinase-like ATPase, C-terminal domain"/>
    <property type="match status" value="1"/>
</dbReference>
<organism evidence="3 4">
    <name type="scientific">Actinoplanes sichuanensis</name>
    <dbReference type="NCBI Taxonomy" id="512349"/>
    <lineage>
        <taxon>Bacteria</taxon>
        <taxon>Bacillati</taxon>
        <taxon>Actinomycetota</taxon>
        <taxon>Actinomycetes</taxon>
        <taxon>Micromonosporales</taxon>
        <taxon>Micromonosporaceae</taxon>
        <taxon>Actinoplanes</taxon>
    </lineage>
</organism>
<dbReference type="Proteomes" id="UP001597183">
    <property type="component" value="Unassembled WGS sequence"/>
</dbReference>
<keyword evidence="3" id="KW-0067">ATP-binding</keyword>
<name>A0ABW4A2S1_9ACTN</name>
<feature type="domain" description="Histidine kinase/HSP90-like ATPase" evidence="2">
    <location>
        <begin position="43"/>
        <end position="130"/>
    </location>
</feature>
<dbReference type="EMBL" id="JBHTMK010000005">
    <property type="protein sequence ID" value="MFD1364453.1"/>
    <property type="molecule type" value="Genomic_DNA"/>
</dbReference>
<gene>
    <name evidence="3" type="ORF">ACFQ5G_03730</name>
</gene>
<dbReference type="InterPro" id="IPR050267">
    <property type="entry name" value="Anti-sigma-factor_SerPK"/>
</dbReference>
<dbReference type="InterPro" id="IPR036890">
    <property type="entry name" value="HATPase_C_sf"/>
</dbReference>
<reference evidence="4" key="1">
    <citation type="journal article" date="2019" name="Int. J. Syst. Evol. Microbiol.">
        <title>The Global Catalogue of Microorganisms (GCM) 10K type strain sequencing project: providing services to taxonomists for standard genome sequencing and annotation.</title>
        <authorList>
            <consortium name="The Broad Institute Genomics Platform"/>
            <consortium name="The Broad Institute Genome Sequencing Center for Infectious Disease"/>
            <person name="Wu L."/>
            <person name="Ma J."/>
        </authorList>
    </citation>
    <scope>NUCLEOTIDE SEQUENCE [LARGE SCALE GENOMIC DNA]</scope>
    <source>
        <strain evidence="4">CCM 7526</strain>
    </source>
</reference>
<sequence>MQHPPVSDEEFARWTLGEAPQLQVLRHEVQQAVLDGVVPAADPADLAERLVIVVTELAGNALVHGRAPVLVMLHRSNGDVVVDVVDGDRESVPVVDDRRASGEGGLGLVLTQRLAGRVGWYPTVAGKGVWASFSLRAL</sequence>
<dbReference type="PANTHER" id="PTHR35526">
    <property type="entry name" value="ANTI-SIGMA-F FACTOR RSBW-RELATED"/>
    <property type="match status" value="1"/>
</dbReference>
<evidence type="ECO:0000256" key="1">
    <source>
        <dbReference type="ARBA" id="ARBA00022527"/>
    </source>
</evidence>
<keyword evidence="1" id="KW-0418">Kinase</keyword>
<protein>
    <submittedName>
        <fullName evidence="3">ATP-binding protein</fullName>
    </submittedName>
</protein>
<proteinExistence type="predicted"/>
<evidence type="ECO:0000313" key="3">
    <source>
        <dbReference type="EMBL" id="MFD1364453.1"/>
    </source>
</evidence>
<keyword evidence="4" id="KW-1185">Reference proteome</keyword>
<keyword evidence="1" id="KW-0808">Transferase</keyword>
<dbReference type="GO" id="GO:0005524">
    <property type="term" value="F:ATP binding"/>
    <property type="evidence" value="ECO:0007669"/>
    <property type="project" value="UniProtKB-KW"/>
</dbReference>
<evidence type="ECO:0000259" key="2">
    <source>
        <dbReference type="Pfam" id="PF13581"/>
    </source>
</evidence>
<keyword evidence="1" id="KW-0723">Serine/threonine-protein kinase</keyword>